<protein>
    <submittedName>
        <fullName evidence="10">NADH dehydrogenase subunit M</fullName>
    </submittedName>
</protein>
<sequence>MILVWLIVILMAGGVLAWISGKVNRSLPRWVALASVGAVFLMTLYLWLSNPIPVLGSAWLVQFTQPWIPQWGISFSLALDGLSLLMLLLTFFIGLLAVLISWREIQTKVAFFHFNLLWVLAGITGVFLTMDLFLFYFFWEVMLIPMYFLIGIWGHENRRYAAYKFFIFTQASGLLMLLAILGLYFIHGSQTGIYTFSYFELLNTTLAPEAARLLMFGFLAAFLVKLPVVPFHSWLPDAHSEAPTAGSVILAGLLLKTGAYGLLRFVLPLFPTATVEFAPWAMLLGVIGIIYGAILAFSQTDLKRLVAYTSVSHMGFVILGVFAFNEWALQGVVMQMITHGLSTGALFIIAGFLYERLHTRDIRQMGGFWSTAPKMGVIALIFVMASLGLPGLGNFIAEFLTLVGSWQANNWLTVFATIGLVMATIYSLRIMQKIFFQEYKLVQPLPDMNAREMLIAIPMVAMILWLGLYPQPVLDTARPSIQEQLQAYTKPPIEQKKLPSTLENMARVEENTLEKLSEKPEDAKPALNLQVSKSPSPLIPKSSN</sequence>
<evidence type="ECO:0000256" key="1">
    <source>
        <dbReference type="ARBA" id="ARBA00004127"/>
    </source>
</evidence>
<dbReference type="GO" id="GO:0016020">
    <property type="term" value="C:membrane"/>
    <property type="evidence" value="ECO:0007669"/>
    <property type="project" value="UniProtKB-SubCell"/>
</dbReference>
<dbReference type="PANTHER" id="PTHR43507">
    <property type="entry name" value="NADH-UBIQUINONE OXIDOREDUCTASE CHAIN 4"/>
    <property type="match status" value="1"/>
</dbReference>
<feature type="transmembrane region" description="Helical" evidence="8">
    <location>
        <begin position="375"/>
        <end position="396"/>
    </location>
</feature>
<proteinExistence type="inferred from homology"/>
<feature type="domain" description="NADH:quinone oxidoreductase/Mrp antiporter transmembrane" evidence="9">
    <location>
        <begin position="130"/>
        <end position="420"/>
    </location>
</feature>
<dbReference type="GO" id="GO:0003954">
    <property type="term" value="F:NADH dehydrogenase activity"/>
    <property type="evidence" value="ECO:0007669"/>
    <property type="project" value="TreeGrafter"/>
</dbReference>
<keyword evidence="11" id="KW-1185">Reference proteome</keyword>
<dbReference type="PRINTS" id="PR01437">
    <property type="entry name" value="NUOXDRDTASE4"/>
</dbReference>
<feature type="transmembrane region" description="Helical" evidence="8">
    <location>
        <begin position="134"/>
        <end position="153"/>
    </location>
</feature>
<evidence type="ECO:0000259" key="9">
    <source>
        <dbReference type="Pfam" id="PF00361"/>
    </source>
</evidence>
<evidence type="ECO:0000256" key="3">
    <source>
        <dbReference type="ARBA" id="ARBA00022692"/>
    </source>
</evidence>
<keyword evidence="5 8" id="KW-0472">Membrane</keyword>
<keyword evidence="3 6" id="KW-0812">Transmembrane</keyword>
<keyword evidence="4 8" id="KW-1133">Transmembrane helix</keyword>
<evidence type="ECO:0000256" key="2">
    <source>
        <dbReference type="ARBA" id="ARBA00009025"/>
    </source>
</evidence>
<feature type="transmembrane region" description="Helical" evidence="8">
    <location>
        <begin position="305"/>
        <end position="324"/>
    </location>
</feature>
<feature type="transmembrane region" description="Helical" evidence="8">
    <location>
        <begin position="165"/>
        <end position="186"/>
    </location>
</feature>
<dbReference type="InterPro" id="IPR003918">
    <property type="entry name" value="NADH_UbQ_OxRdtase"/>
</dbReference>
<feature type="transmembrane region" description="Helical" evidence="8">
    <location>
        <begin position="408"/>
        <end position="428"/>
    </location>
</feature>
<feature type="transmembrane region" description="Helical" evidence="8">
    <location>
        <begin position="206"/>
        <end position="224"/>
    </location>
</feature>
<dbReference type="STRING" id="1077936.SAMN05421545_2121"/>
<feature type="region of interest" description="Disordered" evidence="7">
    <location>
        <begin position="512"/>
        <end position="544"/>
    </location>
</feature>
<feature type="compositionally biased region" description="Basic and acidic residues" evidence="7">
    <location>
        <begin position="512"/>
        <end position="524"/>
    </location>
</feature>
<dbReference type="GO" id="GO:0015990">
    <property type="term" value="P:electron transport coupled proton transport"/>
    <property type="evidence" value="ECO:0007669"/>
    <property type="project" value="TreeGrafter"/>
</dbReference>
<gene>
    <name evidence="10" type="ORF">SAMN05421545_2121</name>
</gene>
<dbReference type="GO" id="GO:0008137">
    <property type="term" value="F:NADH dehydrogenase (ubiquinone) activity"/>
    <property type="evidence" value="ECO:0007669"/>
    <property type="project" value="InterPro"/>
</dbReference>
<dbReference type="GO" id="GO:0042773">
    <property type="term" value="P:ATP synthesis coupled electron transport"/>
    <property type="evidence" value="ECO:0007669"/>
    <property type="project" value="InterPro"/>
</dbReference>
<dbReference type="Pfam" id="PF00361">
    <property type="entry name" value="Proton_antipo_M"/>
    <property type="match status" value="1"/>
</dbReference>
<dbReference type="InterPro" id="IPR010227">
    <property type="entry name" value="NADH_Q_OxRdtase_chainM/4"/>
</dbReference>
<evidence type="ECO:0000256" key="8">
    <source>
        <dbReference type="SAM" id="Phobius"/>
    </source>
</evidence>
<dbReference type="NCBIfam" id="TIGR01972">
    <property type="entry name" value="NDH_I_M"/>
    <property type="match status" value="1"/>
</dbReference>
<dbReference type="GO" id="GO:0048039">
    <property type="term" value="F:ubiquinone binding"/>
    <property type="evidence" value="ECO:0007669"/>
    <property type="project" value="TreeGrafter"/>
</dbReference>
<feature type="transmembrane region" description="Helical" evidence="8">
    <location>
        <begin position="27"/>
        <end position="47"/>
    </location>
</feature>
<comment type="similarity">
    <text evidence="2">Belongs to the complex I subunit 4 family.</text>
</comment>
<reference evidence="11" key="1">
    <citation type="submission" date="2017-01" db="EMBL/GenBank/DDBJ databases">
        <authorList>
            <person name="Varghese N."/>
            <person name="Submissions S."/>
        </authorList>
    </citation>
    <scope>NUCLEOTIDE SEQUENCE [LARGE SCALE GENOMIC DNA]</scope>
    <source>
        <strain evidence="11">DM9</strain>
    </source>
</reference>
<feature type="transmembrane region" description="Helical" evidence="8">
    <location>
        <begin position="449"/>
        <end position="469"/>
    </location>
</feature>
<feature type="transmembrane region" description="Helical" evidence="8">
    <location>
        <begin position="84"/>
        <end position="102"/>
    </location>
</feature>
<evidence type="ECO:0000313" key="10">
    <source>
        <dbReference type="EMBL" id="SIR01271.1"/>
    </source>
</evidence>
<feature type="transmembrane region" description="Helical" evidence="8">
    <location>
        <begin position="245"/>
        <end position="265"/>
    </location>
</feature>
<dbReference type="AlphaFoldDB" id="A0A1N6XG99"/>
<organism evidence="10 11">
    <name type="scientific">Pontibacter lucknowensis</name>
    <dbReference type="NCBI Taxonomy" id="1077936"/>
    <lineage>
        <taxon>Bacteria</taxon>
        <taxon>Pseudomonadati</taxon>
        <taxon>Bacteroidota</taxon>
        <taxon>Cytophagia</taxon>
        <taxon>Cytophagales</taxon>
        <taxon>Hymenobacteraceae</taxon>
        <taxon>Pontibacter</taxon>
    </lineage>
</organism>
<feature type="compositionally biased region" description="Low complexity" evidence="7">
    <location>
        <begin position="532"/>
        <end position="544"/>
    </location>
</feature>
<evidence type="ECO:0000256" key="5">
    <source>
        <dbReference type="ARBA" id="ARBA00023136"/>
    </source>
</evidence>
<feature type="transmembrane region" description="Helical" evidence="8">
    <location>
        <begin position="109"/>
        <end position="128"/>
    </location>
</feature>
<evidence type="ECO:0000256" key="7">
    <source>
        <dbReference type="SAM" id="MobiDB-lite"/>
    </source>
</evidence>
<dbReference type="InterPro" id="IPR001750">
    <property type="entry name" value="ND/Mrp_TM"/>
</dbReference>
<dbReference type="Proteomes" id="UP000185924">
    <property type="component" value="Unassembled WGS sequence"/>
</dbReference>
<evidence type="ECO:0000256" key="4">
    <source>
        <dbReference type="ARBA" id="ARBA00022989"/>
    </source>
</evidence>
<dbReference type="RefSeq" id="WP_234986348.1">
    <property type="nucleotide sequence ID" value="NZ_FTNM01000002.1"/>
</dbReference>
<dbReference type="GO" id="GO:0012505">
    <property type="term" value="C:endomembrane system"/>
    <property type="evidence" value="ECO:0007669"/>
    <property type="project" value="UniProtKB-SubCell"/>
</dbReference>
<evidence type="ECO:0000256" key="6">
    <source>
        <dbReference type="RuleBase" id="RU000320"/>
    </source>
</evidence>
<dbReference type="PANTHER" id="PTHR43507:SF1">
    <property type="entry name" value="NADH-UBIQUINONE OXIDOREDUCTASE CHAIN 4"/>
    <property type="match status" value="1"/>
</dbReference>
<dbReference type="EMBL" id="FTNM01000002">
    <property type="protein sequence ID" value="SIR01271.1"/>
    <property type="molecule type" value="Genomic_DNA"/>
</dbReference>
<evidence type="ECO:0000313" key="11">
    <source>
        <dbReference type="Proteomes" id="UP000185924"/>
    </source>
</evidence>
<accession>A0A1N6XG99</accession>
<feature type="transmembrane region" description="Helical" evidence="8">
    <location>
        <begin position="277"/>
        <end position="298"/>
    </location>
</feature>
<feature type="transmembrane region" description="Helical" evidence="8">
    <location>
        <begin position="336"/>
        <end position="354"/>
    </location>
</feature>
<dbReference type="NCBIfam" id="NF004498">
    <property type="entry name" value="PRK05846.1-1"/>
    <property type="match status" value="1"/>
</dbReference>
<comment type="subcellular location">
    <subcellularLocation>
        <location evidence="1">Endomembrane system</location>
        <topology evidence="1">Multi-pass membrane protein</topology>
    </subcellularLocation>
    <subcellularLocation>
        <location evidence="6">Membrane</location>
        <topology evidence="6">Multi-pass membrane protein</topology>
    </subcellularLocation>
</comment>
<name>A0A1N6XG99_9BACT</name>